<accession>A0A2W5T8F7</accession>
<evidence type="ECO:0000256" key="2">
    <source>
        <dbReference type="ARBA" id="ARBA00022723"/>
    </source>
</evidence>
<evidence type="ECO:0000313" key="7">
    <source>
        <dbReference type="Proteomes" id="UP000249061"/>
    </source>
</evidence>
<dbReference type="EMBL" id="QFQP01000018">
    <property type="protein sequence ID" value="PZR10207.1"/>
    <property type="molecule type" value="Genomic_DNA"/>
</dbReference>
<proteinExistence type="inferred from homology"/>
<protein>
    <submittedName>
        <fullName evidence="6">HAD family hydrolase</fullName>
    </submittedName>
</protein>
<organism evidence="6 7">
    <name type="scientific">Archangium gephyra</name>
    <dbReference type="NCBI Taxonomy" id="48"/>
    <lineage>
        <taxon>Bacteria</taxon>
        <taxon>Pseudomonadati</taxon>
        <taxon>Myxococcota</taxon>
        <taxon>Myxococcia</taxon>
        <taxon>Myxococcales</taxon>
        <taxon>Cystobacterineae</taxon>
        <taxon>Archangiaceae</taxon>
        <taxon>Archangium</taxon>
    </lineage>
</organism>
<feature type="coiled-coil region" evidence="5">
    <location>
        <begin position="450"/>
        <end position="484"/>
    </location>
</feature>
<dbReference type="GO" id="GO:0008253">
    <property type="term" value="F:5'-nucleotidase activity"/>
    <property type="evidence" value="ECO:0007669"/>
    <property type="project" value="TreeGrafter"/>
</dbReference>
<dbReference type="PIRSF" id="PIRSF017434">
    <property type="entry name" value="Purine_5'-nucleotidase"/>
    <property type="match status" value="1"/>
</dbReference>
<dbReference type="PANTHER" id="PTHR12103:SF15">
    <property type="entry name" value="CYTOSOLIC PURINE 5'-NUCLEOTIDASE"/>
    <property type="match status" value="1"/>
</dbReference>
<keyword evidence="3 6" id="KW-0378">Hydrolase</keyword>
<dbReference type="InterPro" id="IPR036412">
    <property type="entry name" value="HAD-like_sf"/>
</dbReference>
<evidence type="ECO:0000313" key="6">
    <source>
        <dbReference type="EMBL" id="PZR10207.1"/>
    </source>
</evidence>
<dbReference type="AlphaFoldDB" id="A0A2W5T8F7"/>
<evidence type="ECO:0000256" key="4">
    <source>
        <dbReference type="ARBA" id="ARBA00022842"/>
    </source>
</evidence>
<dbReference type="InterPro" id="IPR008380">
    <property type="entry name" value="HAD-SF_hydro_IG_5-nucl"/>
</dbReference>
<sequence>MLRRCAIVGRNVSRDFCERKNLESIHGSITTFDELRAKAARARAQQVLDDSELRNILSQPRLSDTPAPRQVFVNRNLHLTKVEIIGFDMDYTLAIYHQRRLEQLSYDLTVERLVERYGYPAEVRDIPYDHSFVMRGLFVDKRNGNLLKIDRFGYVGRAFHGRQPLPEDEINRLYRNERIRMKSTDYAWIDTLFALPEACLLAGIIELYEKKLAREVNYTKLYEDIREAIDMVHRDNSLKKIVRADIGKYIYKDAELAPALHKLRSGGKKLFVLTNSLWDYTNAVMSYLLDGELPEYPSWKNYFDFIITGGSKPAFFSEQRPFLHIDGATEDNTVLGEATELERGKIYQGGNLADFERFAGYGGDKVLYVGDHIYGDILKSKKTSMWRTCMIVQEIEDELAYLETRRGEVDQLTEIEQLTVRIDDEIGPRKARLNQIERKLQREKPPPEVVTELEEEFKAVKAELDRLRKALRDCVEIAKTLEADIESGFNSAWGLHFKEGNENSRFGEQVEQYACLYTSRVSNFLFYSPLHYFRSQRELMPHETATAYRLGVLGSEGLPKGTNRAADIP</sequence>
<name>A0A2W5T8F7_9BACT</name>
<dbReference type="Gene3D" id="3.40.50.1000">
    <property type="entry name" value="HAD superfamily/HAD-like"/>
    <property type="match status" value="1"/>
</dbReference>
<dbReference type="InterPro" id="IPR023214">
    <property type="entry name" value="HAD_sf"/>
</dbReference>
<comment type="caution">
    <text evidence="6">The sequence shown here is derived from an EMBL/GenBank/DDBJ whole genome shotgun (WGS) entry which is preliminary data.</text>
</comment>
<evidence type="ECO:0000256" key="3">
    <source>
        <dbReference type="ARBA" id="ARBA00022801"/>
    </source>
</evidence>
<dbReference type="NCBIfam" id="TIGR02244">
    <property type="entry name" value="HAD-IG-Ncltidse"/>
    <property type="match status" value="1"/>
</dbReference>
<keyword evidence="5" id="KW-0175">Coiled coil</keyword>
<comment type="similarity">
    <text evidence="1">Belongs to the 5'(3')-deoxyribonucleotidase family.</text>
</comment>
<evidence type="ECO:0000256" key="1">
    <source>
        <dbReference type="ARBA" id="ARBA00009589"/>
    </source>
</evidence>
<gene>
    <name evidence="6" type="ORF">DI536_20490</name>
</gene>
<reference evidence="6 7" key="1">
    <citation type="submission" date="2017-08" db="EMBL/GenBank/DDBJ databases">
        <title>Infants hospitalized years apart are colonized by the same room-sourced microbial strains.</title>
        <authorList>
            <person name="Brooks B."/>
            <person name="Olm M.R."/>
            <person name="Firek B.A."/>
            <person name="Baker R."/>
            <person name="Thomas B.C."/>
            <person name="Morowitz M.J."/>
            <person name="Banfield J.F."/>
        </authorList>
    </citation>
    <scope>NUCLEOTIDE SEQUENCE [LARGE SCALE GENOMIC DNA]</scope>
    <source>
        <strain evidence="6">S2_003_000_R2_14</strain>
    </source>
</reference>
<evidence type="ECO:0000256" key="5">
    <source>
        <dbReference type="SAM" id="Coils"/>
    </source>
</evidence>
<dbReference type="Proteomes" id="UP000249061">
    <property type="component" value="Unassembled WGS sequence"/>
</dbReference>
<keyword evidence="2" id="KW-0479">Metal-binding</keyword>
<dbReference type="InterPro" id="IPR016695">
    <property type="entry name" value="Pur_nucleotidase"/>
</dbReference>
<keyword evidence="4" id="KW-0460">Magnesium</keyword>
<dbReference type="CDD" id="cd07522">
    <property type="entry name" value="HAD_cN-II"/>
    <property type="match status" value="1"/>
</dbReference>
<dbReference type="SUPFAM" id="SSF56784">
    <property type="entry name" value="HAD-like"/>
    <property type="match status" value="1"/>
</dbReference>
<dbReference type="Pfam" id="PF05761">
    <property type="entry name" value="5_nucleotid"/>
    <property type="match status" value="1"/>
</dbReference>
<dbReference type="PANTHER" id="PTHR12103">
    <property type="entry name" value="5'-NUCLEOTIDASE DOMAIN-CONTAINING"/>
    <property type="match status" value="1"/>
</dbReference>
<dbReference type="GO" id="GO:0046872">
    <property type="term" value="F:metal ion binding"/>
    <property type="evidence" value="ECO:0007669"/>
    <property type="project" value="UniProtKB-KW"/>
</dbReference>